<keyword evidence="2" id="KW-1185">Reference proteome</keyword>
<accession>A0A1N7SUJ9</accession>
<evidence type="ECO:0000313" key="2">
    <source>
        <dbReference type="Proteomes" id="UP000195569"/>
    </source>
</evidence>
<gene>
    <name evidence="1" type="ORF">BN2476_990040</name>
</gene>
<dbReference type="EMBL" id="CYGY02000099">
    <property type="protein sequence ID" value="SIT51062.1"/>
    <property type="molecule type" value="Genomic_DNA"/>
</dbReference>
<organism evidence="1 2">
    <name type="scientific">Paraburkholderia piptadeniae</name>
    <dbReference type="NCBI Taxonomy" id="1701573"/>
    <lineage>
        <taxon>Bacteria</taxon>
        <taxon>Pseudomonadati</taxon>
        <taxon>Pseudomonadota</taxon>
        <taxon>Betaproteobacteria</taxon>
        <taxon>Burkholderiales</taxon>
        <taxon>Burkholderiaceae</taxon>
        <taxon>Paraburkholderia</taxon>
    </lineage>
</organism>
<evidence type="ECO:0000313" key="1">
    <source>
        <dbReference type="EMBL" id="SIT51062.1"/>
    </source>
</evidence>
<reference evidence="1" key="1">
    <citation type="submission" date="2016-12" db="EMBL/GenBank/DDBJ databases">
        <authorList>
            <person name="Moulin L."/>
        </authorList>
    </citation>
    <scope>NUCLEOTIDE SEQUENCE [LARGE SCALE GENOMIC DNA]</scope>
    <source>
        <strain evidence="1">STM 7183</strain>
    </source>
</reference>
<protein>
    <submittedName>
        <fullName evidence="1">Uncharacterized protein</fullName>
    </submittedName>
</protein>
<name>A0A1N7SUJ9_9BURK</name>
<comment type="caution">
    <text evidence="1">The sequence shown here is derived from an EMBL/GenBank/DDBJ whole genome shotgun (WGS) entry which is preliminary data.</text>
</comment>
<dbReference type="RefSeq" id="WP_087739618.1">
    <property type="nucleotide sequence ID" value="NZ_CYGY02000099.1"/>
</dbReference>
<dbReference type="AlphaFoldDB" id="A0A1N7SUJ9"/>
<dbReference type="OrthoDB" id="9038421at2"/>
<proteinExistence type="predicted"/>
<sequence>MDWKTHSPAAPGYYWLRLSDSEVVPVEVRIEGAYGELLEVVFLGIAEPIVLEDKIFNDARWLGPIEPPVAP</sequence>
<dbReference type="Proteomes" id="UP000195569">
    <property type="component" value="Unassembled WGS sequence"/>
</dbReference>